<keyword evidence="1" id="KW-0472">Membrane</keyword>
<proteinExistence type="predicted"/>
<dbReference type="AlphaFoldDB" id="A0A821DJK2"/>
<dbReference type="Proteomes" id="UP000663873">
    <property type="component" value="Unassembled WGS sequence"/>
</dbReference>
<reference evidence="2" key="1">
    <citation type="submission" date="2021-02" db="EMBL/GenBank/DDBJ databases">
        <authorList>
            <person name="Nowell W R."/>
        </authorList>
    </citation>
    <scope>NUCLEOTIDE SEQUENCE</scope>
</reference>
<organism evidence="2 3">
    <name type="scientific">Rotaria socialis</name>
    <dbReference type="NCBI Taxonomy" id="392032"/>
    <lineage>
        <taxon>Eukaryota</taxon>
        <taxon>Metazoa</taxon>
        <taxon>Spiralia</taxon>
        <taxon>Gnathifera</taxon>
        <taxon>Rotifera</taxon>
        <taxon>Eurotatoria</taxon>
        <taxon>Bdelloidea</taxon>
        <taxon>Philodinida</taxon>
        <taxon>Philodinidae</taxon>
        <taxon>Rotaria</taxon>
    </lineage>
</organism>
<feature type="non-terminal residue" evidence="2">
    <location>
        <position position="1"/>
    </location>
</feature>
<dbReference type="EMBL" id="CAJOBP010027357">
    <property type="protein sequence ID" value="CAF4622280.1"/>
    <property type="molecule type" value="Genomic_DNA"/>
</dbReference>
<gene>
    <name evidence="2" type="ORF">UJA718_LOCUS32095</name>
</gene>
<evidence type="ECO:0000313" key="2">
    <source>
        <dbReference type="EMBL" id="CAF4622280.1"/>
    </source>
</evidence>
<evidence type="ECO:0000313" key="3">
    <source>
        <dbReference type="Proteomes" id="UP000663873"/>
    </source>
</evidence>
<evidence type="ECO:0000256" key="1">
    <source>
        <dbReference type="SAM" id="Phobius"/>
    </source>
</evidence>
<comment type="caution">
    <text evidence="2">The sequence shown here is derived from an EMBL/GenBank/DDBJ whole genome shotgun (WGS) entry which is preliminary data.</text>
</comment>
<keyword evidence="3" id="KW-1185">Reference proteome</keyword>
<feature type="transmembrane region" description="Helical" evidence="1">
    <location>
        <begin position="57"/>
        <end position="76"/>
    </location>
</feature>
<accession>A0A821DJK2</accession>
<feature type="transmembrane region" description="Helical" evidence="1">
    <location>
        <begin position="88"/>
        <end position="107"/>
    </location>
</feature>
<feature type="transmembrane region" description="Helical" evidence="1">
    <location>
        <begin position="6"/>
        <end position="25"/>
    </location>
</feature>
<keyword evidence="1" id="KW-1133">Transmembrane helix</keyword>
<name>A0A821DJK2_9BILA</name>
<sequence>QKIKSHVVFLVIASIIVGASVVDYLRRVPDTQSDQYYKLSEHILAEDGEGIRGMKSLIAIELVLIALNGLLIVLFFGGSTHFLQPLRLSITLTQYLKIYLIICHSLLHLNTHHNKYLSQKLIKSGTLNFV</sequence>
<protein>
    <submittedName>
        <fullName evidence="2">Uncharacterized protein</fullName>
    </submittedName>
</protein>
<keyword evidence="1" id="KW-0812">Transmembrane</keyword>